<keyword evidence="2" id="KW-0808">Transferase</keyword>
<protein>
    <recommendedName>
        <fullName evidence="3">PABS domain-containing protein</fullName>
    </recommendedName>
</protein>
<dbReference type="PANTHER" id="PTHR11558:SF11">
    <property type="entry name" value="SPERMIDINE SYNTHASE"/>
    <property type="match status" value="1"/>
</dbReference>
<dbReference type="Pfam" id="PF01564">
    <property type="entry name" value="Spermine_synth"/>
    <property type="match status" value="1"/>
</dbReference>
<dbReference type="InterPro" id="IPR030374">
    <property type="entry name" value="PABS"/>
</dbReference>
<reference evidence="4" key="1">
    <citation type="journal article" date="2014" name="Front. Microbiol.">
        <title>High frequency of phylogenetically diverse reductive dehalogenase-homologous genes in deep subseafloor sedimentary metagenomes.</title>
        <authorList>
            <person name="Kawai M."/>
            <person name="Futagami T."/>
            <person name="Toyoda A."/>
            <person name="Takaki Y."/>
            <person name="Nishi S."/>
            <person name="Hori S."/>
            <person name="Arai W."/>
            <person name="Tsubouchi T."/>
            <person name="Morono Y."/>
            <person name="Uchiyama I."/>
            <person name="Ito T."/>
            <person name="Fujiyama A."/>
            <person name="Inagaki F."/>
            <person name="Takami H."/>
        </authorList>
    </citation>
    <scope>NUCLEOTIDE SEQUENCE</scope>
    <source>
        <strain evidence="4">Expedition CK06-06</strain>
    </source>
</reference>
<organism evidence="4">
    <name type="scientific">marine sediment metagenome</name>
    <dbReference type="NCBI Taxonomy" id="412755"/>
    <lineage>
        <taxon>unclassified sequences</taxon>
        <taxon>metagenomes</taxon>
        <taxon>ecological metagenomes</taxon>
    </lineage>
</organism>
<dbReference type="InterPro" id="IPR030373">
    <property type="entry name" value="PABS_CS"/>
</dbReference>
<sequence length="215" mass="24350">MYSNITVTARENQFNFFSNGIPLFSTPDPDIAFVEEFVHLPLLFHSYPKNILLIGGGAGGILNEIAKYSSVENIHYIELDPLIIKVVQKYATPLTMAELNNPKVKIKYTDGRLWVKGRYIEIINCREAYISILYLTLSANLPRTKLPRAIRISQLANIIPIDSSLPEKVTKSSLINKTSIISEANPLNSRAKIRLFSNIMLLFFIKDRSLIYGVF</sequence>
<dbReference type="EMBL" id="BARV01004310">
    <property type="protein sequence ID" value="GAI17198.1"/>
    <property type="molecule type" value="Genomic_DNA"/>
</dbReference>
<dbReference type="InterPro" id="IPR029063">
    <property type="entry name" value="SAM-dependent_MTases_sf"/>
</dbReference>
<dbReference type="AlphaFoldDB" id="X1LDL0"/>
<dbReference type="Gene3D" id="3.40.50.150">
    <property type="entry name" value="Vaccinia Virus protein VP39"/>
    <property type="match status" value="1"/>
</dbReference>
<feature type="domain" description="PABS" evidence="3">
    <location>
        <begin position="1"/>
        <end position="116"/>
    </location>
</feature>
<accession>X1LDL0</accession>
<evidence type="ECO:0000259" key="3">
    <source>
        <dbReference type="PROSITE" id="PS51006"/>
    </source>
</evidence>
<evidence type="ECO:0000313" key="4">
    <source>
        <dbReference type="EMBL" id="GAI17198.1"/>
    </source>
</evidence>
<dbReference type="PROSITE" id="PS51006">
    <property type="entry name" value="PABS_2"/>
    <property type="match status" value="1"/>
</dbReference>
<gene>
    <name evidence="4" type="ORF">S06H3_09667</name>
</gene>
<comment type="caution">
    <text evidence="4">The sequence shown here is derived from an EMBL/GenBank/DDBJ whole genome shotgun (WGS) entry which is preliminary data.</text>
</comment>
<dbReference type="GO" id="GO:0016740">
    <property type="term" value="F:transferase activity"/>
    <property type="evidence" value="ECO:0007669"/>
    <property type="project" value="UniProtKB-KW"/>
</dbReference>
<evidence type="ECO:0000256" key="1">
    <source>
        <dbReference type="ARBA" id="ARBA00007867"/>
    </source>
</evidence>
<dbReference type="SUPFAM" id="SSF53335">
    <property type="entry name" value="S-adenosyl-L-methionine-dependent methyltransferases"/>
    <property type="match status" value="1"/>
</dbReference>
<comment type="similarity">
    <text evidence="1">Belongs to the spermidine/spermine synthase family.</text>
</comment>
<name>X1LDL0_9ZZZZ</name>
<proteinExistence type="inferred from homology"/>
<dbReference type="InterPro" id="IPR001045">
    <property type="entry name" value="Spermi_synthase"/>
</dbReference>
<evidence type="ECO:0000256" key="2">
    <source>
        <dbReference type="ARBA" id="ARBA00022679"/>
    </source>
</evidence>
<dbReference type="PANTHER" id="PTHR11558">
    <property type="entry name" value="SPERMIDINE/SPERMINE SYNTHASE"/>
    <property type="match status" value="1"/>
</dbReference>
<dbReference type="PROSITE" id="PS01330">
    <property type="entry name" value="PABS_1"/>
    <property type="match status" value="1"/>
</dbReference>